<dbReference type="PANTHER" id="PTHR45803">
    <property type="entry name" value="SOX100B"/>
    <property type="match status" value="1"/>
</dbReference>
<evidence type="ECO:0000256" key="6">
    <source>
        <dbReference type="PROSITE-ProRule" id="PRU00267"/>
    </source>
</evidence>
<dbReference type="InterPro" id="IPR036910">
    <property type="entry name" value="HMG_box_dom_sf"/>
</dbReference>
<dbReference type="InterPro" id="IPR009071">
    <property type="entry name" value="HMG_box_dom"/>
</dbReference>
<evidence type="ECO:0000259" key="8">
    <source>
        <dbReference type="PROSITE" id="PS50118"/>
    </source>
</evidence>
<feature type="compositionally biased region" description="Polar residues" evidence="7">
    <location>
        <begin position="465"/>
        <end position="474"/>
    </location>
</feature>
<dbReference type="SMART" id="SM00398">
    <property type="entry name" value="HMG"/>
    <property type="match status" value="1"/>
</dbReference>
<feature type="compositionally biased region" description="Low complexity" evidence="7">
    <location>
        <begin position="113"/>
        <end position="126"/>
    </location>
</feature>
<keyword evidence="3 6" id="KW-0238">DNA-binding</keyword>
<dbReference type="VEuPathDB" id="FungiDB:BO82DRAFT_277450"/>
<dbReference type="GeneID" id="37133929"/>
<evidence type="ECO:0000256" key="2">
    <source>
        <dbReference type="ARBA" id="ARBA00023015"/>
    </source>
</evidence>
<dbReference type="SUPFAM" id="SSF47095">
    <property type="entry name" value="HMG-box"/>
    <property type="match status" value="1"/>
</dbReference>
<dbReference type="RefSeq" id="XP_025494668.1">
    <property type="nucleotide sequence ID" value="XM_025631188.1"/>
</dbReference>
<reference evidence="9 10" key="1">
    <citation type="submission" date="2016-12" db="EMBL/GenBank/DDBJ databases">
        <title>The genomes of Aspergillus section Nigri reveals drivers in fungal speciation.</title>
        <authorList>
            <consortium name="DOE Joint Genome Institute"/>
            <person name="Vesth T.C."/>
            <person name="Nybo J."/>
            <person name="Theobald S."/>
            <person name="Brandl J."/>
            <person name="Frisvad J.C."/>
            <person name="Nielsen K.F."/>
            <person name="Lyhne E.K."/>
            <person name="Kogle M.E."/>
            <person name="Kuo A."/>
            <person name="Riley R."/>
            <person name="Clum A."/>
            <person name="Nolan M."/>
            <person name="Lipzen A."/>
            <person name="Salamov A."/>
            <person name="Henrissat B."/>
            <person name="Wiebenga A."/>
            <person name="De Vries R.P."/>
            <person name="Grigoriev I.V."/>
            <person name="Mortensen U.H."/>
            <person name="Andersen M.R."/>
            <person name="Baker S.E."/>
        </authorList>
    </citation>
    <scope>NUCLEOTIDE SEQUENCE [LARGE SCALE GENOMIC DNA]</scope>
    <source>
        <strain evidence="9 10">CBS 121591</strain>
    </source>
</reference>
<dbReference type="EMBL" id="KZ821684">
    <property type="protein sequence ID" value="PYH84468.1"/>
    <property type="molecule type" value="Genomic_DNA"/>
</dbReference>
<dbReference type="CDD" id="cd01389">
    <property type="entry name" value="HMG-box_ROX1-like"/>
    <property type="match status" value="1"/>
</dbReference>
<accession>A0A319D912</accession>
<feature type="non-terminal residue" evidence="9">
    <location>
        <position position="1"/>
    </location>
</feature>
<dbReference type="PROSITE" id="PS50118">
    <property type="entry name" value="HMG_BOX_2"/>
    <property type="match status" value="1"/>
</dbReference>
<feature type="region of interest" description="Disordered" evidence="7">
    <location>
        <begin position="394"/>
        <end position="423"/>
    </location>
</feature>
<feature type="compositionally biased region" description="Low complexity" evidence="7">
    <location>
        <begin position="295"/>
        <end position="310"/>
    </location>
</feature>
<gene>
    <name evidence="9" type="ORF">BO82DRAFT_277450</name>
</gene>
<feature type="compositionally biased region" description="Polar residues" evidence="7">
    <location>
        <begin position="403"/>
        <end position="412"/>
    </location>
</feature>
<protein>
    <recommendedName>
        <fullName evidence="8">HMG box domain-containing protein</fullName>
    </recommendedName>
</protein>
<evidence type="ECO:0000256" key="1">
    <source>
        <dbReference type="ARBA" id="ARBA00004123"/>
    </source>
</evidence>
<feature type="region of interest" description="Disordered" evidence="7">
    <location>
        <begin position="259"/>
        <end position="313"/>
    </location>
</feature>
<feature type="compositionally biased region" description="Basic residues" evidence="7">
    <location>
        <begin position="131"/>
        <end position="145"/>
    </location>
</feature>
<dbReference type="Gene3D" id="1.10.30.10">
    <property type="entry name" value="High mobility group box domain"/>
    <property type="match status" value="1"/>
</dbReference>
<keyword evidence="2" id="KW-0805">Transcription regulation</keyword>
<dbReference type="OrthoDB" id="2307332at2759"/>
<dbReference type="GO" id="GO:0000978">
    <property type="term" value="F:RNA polymerase II cis-regulatory region sequence-specific DNA binding"/>
    <property type="evidence" value="ECO:0007669"/>
    <property type="project" value="TreeGrafter"/>
</dbReference>
<evidence type="ECO:0000256" key="3">
    <source>
        <dbReference type="ARBA" id="ARBA00023125"/>
    </source>
</evidence>
<comment type="subcellular location">
    <subcellularLocation>
        <location evidence="1">Nucleus</location>
    </subcellularLocation>
</comment>
<proteinExistence type="predicted"/>
<evidence type="ECO:0000313" key="10">
    <source>
        <dbReference type="Proteomes" id="UP000248340"/>
    </source>
</evidence>
<evidence type="ECO:0000313" key="9">
    <source>
        <dbReference type="EMBL" id="PYH84468.1"/>
    </source>
</evidence>
<dbReference type="Pfam" id="PF00505">
    <property type="entry name" value="HMG_box"/>
    <property type="match status" value="1"/>
</dbReference>
<dbReference type="PANTHER" id="PTHR45803:SF5">
    <property type="entry name" value="SOX100B"/>
    <property type="match status" value="1"/>
</dbReference>
<feature type="compositionally biased region" description="Basic and acidic residues" evidence="7">
    <location>
        <begin position="146"/>
        <end position="159"/>
    </location>
</feature>
<evidence type="ECO:0000256" key="7">
    <source>
        <dbReference type="SAM" id="MobiDB-lite"/>
    </source>
</evidence>
<dbReference type="GO" id="GO:0005634">
    <property type="term" value="C:nucleus"/>
    <property type="evidence" value="ECO:0007669"/>
    <property type="project" value="UniProtKB-SubCell"/>
</dbReference>
<keyword evidence="4" id="KW-0804">Transcription</keyword>
<feature type="DNA-binding region" description="HMG box" evidence="6">
    <location>
        <begin position="195"/>
        <end position="263"/>
    </location>
</feature>
<evidence type="ECO:0000256" key="4">
    <source>
        <dbReference type="ARBA" id="ARBA00023163"/>
    </source>
</evidence>
<feature type="region of interest" description="Disordered" evidence="7">
    <location>
        <begin position="465"/>
        <end position="505"/>
    </location>
</feature>
<feature type="domain" description="HMG box" evidence="8">
    <location>
        <begin position="195"/>
        <end position="263"/>
    </location>
</feature>
<keyword evidence="5 6" id="KW-0539">Nucleus</keyword>
<keyword evidence="10" id="KW-1185">Reference proteome</keyword>
<dbReference type="Proteomes" id="UP000248340">
    <property type="component" value="Unassembled WGS sequence"/>
</dbReference>
<dbReference type="InterPro" id="IPR050917">
    <property type="entry name" value="SOX_TF"/>
</dbReference>
<sequence>LMASATRVIRGQPPSPPESTDQNTVADANQDFHGILSPNFGQNEHFSAADLHTNHVLSEVKYDTASFVSFTVIQFILAGQALTWLQNYLSPPSQFIDTPPSTADDCHVPGSLSSAPQWSSPQSQRQPPRPRVARPPRMRRKGRKLKDRESRPHVDKPLSELTKHLTHIPIKDMESWVHRSVETRRQEVAKKNGKIARPMNSFMLYRSAFAERAKEWFSQNNHQVVSEAAGDSWKLEPAEIRGKYEHLATVEKANHLKAHPGYKFSPAKDKKKRAGVDDDGHLANTPDSSPALLQSHGMSSSEVESSGWGSRDSTPFDFAEHGLPAAEPYFLSSSPWHAPRGSMSGYMPSSDPSPYLMHSTQSGYMSHQGDFRFKRPSFQDISYNSSTSLAGLPGASHHDLLQPASSASTPGSGQLDPQLLTLPNELPSSNQIYGVHQPLWPDASTVNGYVPMTTPMPPSSVAYQAGSNYSSASDMQDLEGRGTWDSPNDAKLEGSAGDLNSWMSY</sequence>
<name>A0A319D912_9EURO</name>
<feature type="region of interest" description="Disordered" evidence="7">
    <location>
        <begin position="99"/>
        <end position="159"/>
    </location>
</feature>
<evidence type="ECO:0000256" key="5">
    <source>
        <dbReference type="ARBA" id="ARBA00023242"/>
    </source>
</evidence>
<feature type="region of interest" description="Disordered" evidence="7">
    <location>
        <begin position="1"/>
        <end position="25"/>
    </location>
</feature>
<feature type="compositionally biased region" description="Basic and acidic residues" evidence="7">
    <location>
        <begin position="478"/>
        <end position="492"/>
    </location>
</feature>
<dbReference type="AlphaFoldDB" id="A0A319D912"/>
<organism evidence="9 10">
    <name type="scientific">Aspergillus uvarum CBS 121591</name>
    <dbReference type="NCBI Taxonomy" id="1448315"/>
    <lineage>
        <taxon>Eukaryota</taxon>
        <taxon>Fungi</taxon>
        <taxon>Dikarya</taxon>
        <taxon>Ascomycota</taxon>
        <taxon>Pezizomycotina</taxon>
        <taxon>Eurotiomycetes</taxon>
        <taxon>Eurotiomycetidae</taxon>
        <taxon>Eurotiales</taxon>
        <taxon>Aspergillaceae</taxon>
        <taxon>Aspergillus</taxon>
        <taxon>Aspergillus subgen. Circumdati</taxon>
    </lineage>
</organism>
<dbReference type="GO" id="GO:0000981">
    <property type="term" value="F:DNA-binding transcription factor activity, RNA polymerase II-specific"/>
    <property type="evidence" value="ECO:0007669"/>
    <property type="project" value="TreeGrafter"/>
</dbReference>
<dbReference type="STRING" id="1448315.A0A319D912"/>